<protein>
    <submittedName>
        <fullName evidence="1">Uncharacterized protein</fullName>
    </submittedName>
</protein>
<accession>A0A7X5QVY2</accession>
<reference evidence="1 2" key="1">
    <citation type="journal article" date="2006" name="Int. J. Syst. Evol. Microbiol.">
        <title>Dyella yeojuensis sp. nov., isolated from greenhouse soil in Korea.</title>
        <authorList>
            <person name="Kim B.Y."/>
            <person name="Weon H.Y."/>
            <person name="Lee K.H."/>
            <person name="Seok S.J."/>
            <person name="Kwon S.W."/>
            <person name="Go S.J."/>
            <person name="Stackebrandt E."/>
        </authorList>
    </citation>
    <scope>NUCLEOTIDE SEQUENCE [LARGE SCALE GENOMIC DNA]</scope>
    <source>
        <strain evidence="1 2">DSM 17673</strain>
    </source>
</reference>
<gene>
    <name evidence="1" type="ORF">HBF32_13190</name>
</gene>
<comment type="caution">
    <text evidence="1">The sequence shown here is derived from an EMBL/GenBank/DDBJ whole genome shotgun (WGS) entry which is preliminary data.</text>
</comment>
<keyword evidence="2" id="KW-1185">Reference proteome</keyword>
<proteinExistence type="predicted"/>
<name>A0A7X5QVY2_9GAMM</name>
<dbReference type="AlphaFoldDB" id="A0A7X5QVY2"/>
<evidence type="ECO:0000313" key="2">
    <source>
        <dbReference type="Proteomes" id="UP000518878"/>
    </source>
</evidence>
<dbReference type="Proteomes" id="UP000518878">
    <property type="component" value="Unassembled WGS sequence"/>
</dbReference>
<evidence type="ECO:0000313" key="1">
    <source>
        <dbReference type="EMBL" id="NID16418.1"/>
    </source>
</evidence>
<dbReference type="RefSeq" id="WP_166700054.1">
    <property type="nucleotide sequence ID" value="NZ_JAAQTL010000001.1"/>
</dbReference>
<organism evidence="1 2">
    <name type="scientific">Luteibacter yeojuensis</name>
    <dbReference type="NCBI Taxonomy" id="345309"/>
    <lineage>
        <taxon>Bacteria</taxon>
        <taxon>Pseudomonadati</taxon>
        <taxon>Pseudomonadota</taxon>
        <taxon>Gammaproteobacteria</taxon>
        <taxon>Lysobacterales</taxon>
        <taxon>Rhodanobacteraceae</taxon>
        <taxon>Luteibacter</taxon>
    </lineage>
</organism>
<dbReference type="EMBL" id="JAAQTL010000001">
    <property type="protein sequence ID" value="NID16418.1"/>
    <property type="molecule type" value="Genomic_DNA"/>
</dbReference>
<sequence length="55" mass="6102">MKDVPEAGEVFDCHVALVEGVLYRVTVTVGDITLSRPWVFDGFRAYAGGTWTRRG</sequence>